<proteinExistence type="predicted"/>
<evidence type="ECO:0000256" key="3">
    <source>
        <dbReference type="ARBA" id="ARBA00022598"/>
    </source>
</evidence>
<dbReference type="GO" id="GO:0005737">
    <property type="term" value="C:cytoplasm"/>
    <property type="evidence" value="ECO:0007669"/>
    <property type="project" value="TreeGrafter"/>
</dbReference>
<evidence type="ECO:0000313" key="5">
    <source>
        <dbReference type="EMBL" id="AAK21902.1"/>
    </source>
</evidence>
<reference evidence="5" key="1">
    <citation type="journal article" date="2003" name="Appl. Environ. Microbiol.">
        <title>Cloning and expression analysis of the pcbAB-pcbC beta-lactam genes in the marine fungus Kallichroma tethys.</title>
        <authorList>
            <person name="Kim C.F."/>
            <person name="Lee S.K."/>
            <person name="Price J."/>
            <person name="Jack R.W."/>
            <person name="Turner G."/>
            <person name="Kong R.Y."/>
        </authorList>
    </citation>
    <scope>NUCLEOTIDE SEQUENCE</scope>
    <source>
        <strain evidence="5">320</strain>
        <tissue evidence="5">Mycellium</tissue>
    </source>
</reference>
<protein>
    <submittedName>
        <fullName evidence="5">Alpha-aminoadipyl-cysteinyl-valine synthetase</fullName>
    </submittedName>
</protein>
<organism evidence="5">
    <name type="scientific">Kallichroma tethys</name>
    <dbReference type="NCBI Taxonomy" id="110573"/>
    <lineage>
        <taxon>Eukaryota</taxon>
        <taxon>Fungi</taxon>
        <taxon>Dikarya</taxon>
        <taxon>Ascomycota</taxon>
        <taxon>Pezizomycotina</taxon>
        <taxon>Sordariomycetes</taxon>
        <taxon>Hypocreomycetidae</taxon>
        <taxon>Hypocreales</taxon>
        <taxon>Bionectriaceae</taxon>
        <taxon>Kallichroma</taxon>
    </lineage>
</organism>
<dbReference type="Pfam" id="PF00550">
    <property type="entry name" value="PP-binding"/>
    <property type="match status" value="3"/>
</dbReference>
<dbReference type="Pfam" id="PF13193">
    <property type="entry name" value="AMP-binding_C"/>
    <property type="match status" value="1"/>
</dbReference>
<dbReference type="NCBIfam" id="NF003417">
    <property type="entry name" value="PRK04813.1"/>
    <property type="match status" value="3"/>
</dbReference>
<dbReference type="InterPro" id="IPR001242">
    <property type="entry name" value="Condensation_dom"/>
</dbReference>
<dbReference type="SUPFAM" id="SSF56801">
    <property type="entry name" value="Acetyl-CoA synthetase-like"/>
    <property type="match status" value="3"/>
</dbReference>
<dbReference type="CDD" id="cd17648">
    <property type="entry name" value="A_NRPS_ACVS-like"/>
    <property type="match status" value="1"/>
</dbReference>
<dbReference type="Gene3D" id="1.10.1200.10">
    <property type="entry name" value="ACP-like"/>
    <property type="match status" value="3"/>
</dbReference>
<dbReference type="EMBL" id="AF335329">
    <property type="protein sequence ID" value="AAK21902.1"/>
    <property type="molecule type" value="Genomic_DNA"/>
</dbReference>
<dbReference type="GO" id="GO:0044550">
    <property type="term" value="P:secondary metabolite biosynthetic process"/>
    <property type="evidence" value="ECO:0007669"/>
    <property type="project" value="TreeGrafter"/>
</dbReference>
<dbReference type="Pfam" id="PF00975">
    <property type="entry name" value="Thioesterase"/>
    <property type="match status" value="1"/>
</dbReference>
<evidence type="ECO:0000256" key="2">
    <source>
        <dbReference type="ARBA" id="ARBA00022553"/>
    </source>
</evidence>
<dbReference type="GO" id="GO:0016874">
    <property type="term" value="F:ligase activity"/>
    <property type="evidence" value="ECO:0007669"/>
    <property type="project" value="UniProtKB-KW"/>
</dbReference>
<dbReference type="GO" id="GO:0031177">
    <property type="term" value="F:phosphopantetheine binding"/>
    <property type="evidence" value="ECO:0007669"/>
    <property type="project" value="InterPro"/>
</dbReference>
<dbReference type="InterPro" id="IPR020845">
    <property type="entry name" value="AMP-binding_CS"/>
</dbReference>
<dbReference type="SUPFAM" id="SSF47336">
    <property type="entry name" value="ACP-like"/>
    <property type="match status" value="3"/>
</dbReference>
<dbReference type="FunFam" id="3.40.50.980:FF:000001">
    <property type="entry name" value="Non-ribosomal peptide synthetase"/>
    <property type="match status" value="3"/>
</dbReference>
<dbReference type="PANTHER" id="PTHR45527">
    <property type="entry name" value="NONRIBOSOMAL PEPTIDE SYNTHETASE"/>
    <property type="match status" value="1"/>
</dbReference>
<gene>
    <name evidence="5" type="primary">pcbAB</name>
</gene>
<dbReference type="ESTHER" id="kalte-PCBAB">
    <property type="family name" value="Thioesterase"/>
</dbReference>
<dbReference type="GO" id="GO:0043041">
    <property type="term" value="P:amino acid activation for nonribosomal peptide biosynthetic process"/>
    <property type="evidence" value="ECO:0007669"/>
    <property type="project" value="TreeGrafter"/>
</dbReference>
<dbReference type="Pfam" id="PF00501">
    <property type="entry name" value="AMP-binding"/>
    <property type="match status" value="3"/>
</dbReference>
<dbReference type="PROSITE" id="PS00455">
    <property type="entry name" value="AMP_BINDING"/>
    <property type="match status" value="3"/>
</dbReference>
<dbReference type="InterPro" id="IPR006162">
    <property type="entry name" value="Ppantetheine_attach_site"/>
</dbReference>
<dbReference type="Gene3D" id="3.40.50.980">
    <property type="match status" value="4"/>
</dbReference>
<dbReference type="PROSITE" id="PS50075">
    <property type="entry name" value="CARRIER"/>
    <property type="match status" value="3"/>
</dbReference>
<dbReference type="SUPFAM" id="SSF53474">
    <property type="entry name" value="alpha/beta-Hydrolases"/>
    <property type="match status" value="1"/>
</dbReference>
<dbReference type="Gene3D" id="3.30.559.30">
    <property type="entry name" value="Nonribosomal peptide synthetase, condensation domain"/>
    <property type="match status" value="4"/>
</dbReference>
<keyword evidence="3" id="KW-0436">Ligase</keyword>
<evidence type="ECO:0000256" key="1">
    <source>
        <dbReference type="ARBA" id="ARBA00022450"/>
    </source>
</evidence>
<dbReference type="InterPro" id="IPR010071">
    <property type="entry name" value="AA_adenyl_dom"/>
</dbReference>
<dbReference type="InterPro" id="IPR001031">
    <property type="entry name" value="Thioesterase"/>
</dbReference>
<dbReference type="InterPro" id="IPR042099">
    <property type="entry name" value="ANL_N_sf"/>
</dbReference>
<dbReference type="SMART" id="SM00823">
    <property type="entry name" value="PKS_PP"/>
    <property type="match status" value="3"/>
</dbReference>
<dbReference type="SUPFAM" id="SSF52777">
    <property type="entry name" value="CoA-dependent acyltransferases"/>
    <property type="match status" value="7"/>
</dbReference>
<dbReference type="InterPro" id="IPR000873">
    <property type="entry name" value="AMP-dep_synth/lig_dom"/>
</dbReference>
<feature type="domain" description="Carrier" evidence="4">
    <location>
        <begin position="2983"/>
        <end position="3058"/>
    </location>
</feature>
<dbReference type="InterPro" id="IPR020806">
    <property type="entry name" value="PKS_PP-bd"/>
</dbReference>
<dbReference type="InterPro" id="IPR029058">
    <property type="entry name" value="AB_hydrolase_fold"/>
</dbReference>
<evidence type="ECO:0000259" key="4">
    <source>
        <dbReference type="PROSITE" id="PS50075"/>
    </source>
</evidence>
<dbReference type="InterPro" id="IPR009081">
    <property type="entry name" value="PP-bd_ACP"/>
</dbReference>
<dbReference type="InterPro" id="IPR045851">
    <property type="entry name" value="AMP-bd_C_sf"/>
</dbReference>
<dbReference type="InterPro" id="IPR025110">
    <property type="entry name" value="AMP-bd_C"/>
</dbReference>
<feature type="domain" description="Carrier" evidence="4">
    <location>
        <begin position="836"/>
        <end position="913"/>
    </location>
</feature>
<dbReference type="Gene3D" id="3.40.50.1820">
    <property type="entry name" value="alpha/beta hydrolase"/>
    <property type="match status" value="1"/>
</dbReference>
<dbReference type="CDD" id="cd19539">
    <property type="entry name" value="SgcC5_NRPS-like"/>
    <property type="match status" value="1"/>
</dbReference>
<dbReference type="Gene3D" id="3.30.300.30">
    <property type="match status" value="3"/>
</dbReference>
<keyword evidence="2" id="KW-0597">Phosphoprotein</keyword>
<sequence>MSLEIVNEHVASVWDSDTSKTSNTTTQTTEISPTINGKAITHNGAIHLNGSQHAPACLASTKELRQWKETLQTVMERCDLSGLSREPVKYQLASTGLSGTAPELEQRTTVIPADVQAALESTCLERQLAPQSIVLFAVHQMLKGFGDGSHTVSASFIPCQDGQSWRVTPTTVSHEQRQNQTVLSALEDIKSFPVSLDKEDQSLAVPGDLVSSELLDIVVTFDNAAAGKPPLPDFPLVLLVDLEQENWKFSLQYALELFDGMVIDSFLSALQTLLAATEDTTSLVAEIELIPAQQLEQMSRWNSTDGEYPANKRLHQLFEEAALQHGNRTALVYGEKQVTFANLNEQGNRLAHHLCYIGIYPEQLIGLFLDKSDMMITTILGIWKSGAAYTPIDPAYPDDRVRFLLDDTQVGILIASRRHVPRLQNNLIEKRQLQILTLESVLSSLHEQPAHTSSNLDHLQLNSKQLAYVTYTSGTTGFPKGIYKEHTSVVNSITDLSARYGVSGSDDEVILLFSAYVFEPFVRQMLMALTTGNTLAIINDEDKFDPDILLPFIRRHKVTYLNGTASVVQEYDLTTCPSLKRLVLVGENLTEARYKALRRRFKARILSEYGFTESAFVTALNIFDPASERTNMSLGRPVRNVKCYILDSNLKRLPLGVTGELHIGGLGISRGYMNRDELTRAKFLKNPYQDDEKGRGVNGLMYKTGDLARWLPNGEVEYLGRADFQIKLRGIRIEPGEIESTLGAYPGIRTSIVVSKKLLSQGEETRQDHLVGYFVCDDEMLSESDILKFLEQKLPRYMIPTRLVQLEQIPVTINGKADLRALPAVELAMPSTCIIGRRDKLDDMLADIWAGILQVPASQIGLEQNFFHLGGHSITCIQLIARVRQHLAKGISVEEVFQTKTLRAMVDMLKEKQDAPLTDGSGSLSSDITAEEGVYMANSLQQGFVYHSLKTQQSEAYIMQSVLRYQLPLTMDKYRHAWTAVQKKHPALRLRFAWEGNVTQIVDQEPRLDWRVLDWSRILDKSEEQDRIARLQQSDRAAGYRLGQGPLMRLYIINLPRDETLCLFSCHHAILDGWSLPLLFEDVHDSYLGLLDGVASASPVDLSYIHSQQYLQRHRDHHLSFWSCQLDQVEERCDMNALLNESSRYKVPLADYDRIVEQKQQTIQLPWTDSMKELKAECLNQGLTIHSVLQLVWHLVLHSYGGGTTITGTTISGRYIPVEGIERSIGMFINTLPLIFDHERCRGMTALEAISHIQDQVNVMNSRGNVELGRLRKDDLKHGLFDTLFVLENYPNLDTTRRLAHQQRLGCHIQGGTEKLNYPLAVIVEEHGLEGYSFTLCYASELFTDDSIQVLLHTVDETLAKIAHNVHAPIRALEFLSPGQMEQLDQWNANEFEFPSSTLHAVFESEAQQHPDKVAVVYEDVRLTYRELNSRANALAYHLLSKAAIGPNKIIGLVMEKSEHMINSIFAVWKTGGAYVPIDASYPDHRIKYILEDTAALAVIADGPYLERLESIMEGSLPLIPSDEALRLPPSPVHPNSNCHSSDLAYVMYTSGTTGLPKGVMVEHHGVVNLAFSLAQIFGLRDTDDEVILSFSNYIFDHFVEQMTDALLNGQTLVVLNDEMRGDKERLYKYIEDNKVTYLSGTPSVISMYEFDRFHSHMRRIDCVGEAFSEPVFDKIRETFPGLVINGYGPTEVSITTSKRLYPFPERRTNKSIGSQVSNSKSYVLSDDMKRMPIGAVGELYLGGDGVARGYHNRPELTAERFPQNPFQTEQEKREGRNGRLYKTGDLVRWIQGSNGEVEYLGRNDFQVKIRGQRIELGEIEAVLSSYEGIKQSVVLAKDRKIDNQKFLVGYYLGSESLSAQAIRRYMQTRLPSYMVPARLVPISKFPTTPSGKLDSKALPTPEDTVAEDIVPPRSEVERVLAGIWAELLEVPLEGIGIYSDFFGLGGDSLKSTRLSFAATKALGVAVSVSNLFSNPTIESLSQWIESGSKTPQELVPCEAEPSVEFPLSPAQERLVFIHELNQDAGAYNIAWHLKLHGNTSLEALEKALRDIIGHHEALRTLLARSSGSSTYTQTLLDNSVAQGLFTMDVLKLESEDEMRQKMIESDRHMFNLDSALPILVRVYQVSRGSDQGLYASLVFHHLAFDAWSWGVFKQDAAALYAAHLSKRSELNVSTLRVQYKEYSLQHRQILQSDRRQVLAGYWLDKLSDLEPLHLITDHPRPSQFDYAGKDLRITIPQEITSQLKHLAKAGGTSLYTVMAAAFILLMNVYTNQLDITIGVPVSHRTHADFESVIGFFVNLLPLRVKIGEFDMHGLISAVQKELVDAQAHQDMPFQDITKLLRTEHDLGRHPVVQTIFNWETAVKGSDTDVLGEEYNPACPLPSVAKFDLNVTITDASTSLEVNFNYATSLFEEETIRGFMDTFSHVVEQFAHNSPLTSLSDLSYTSSTTSPPHLLAPVSVSFHESPSKSLLGWFEEQVATSPSSIAVTDGNRRISYHDINIEANKMANCISSRVKVDMSDRLALVLDKSIEMIVSILAVWKLGAAYVPLDPSYPTQRIEYILEATAAKALITTSKHETGMMCIPGINLISIDDPEVQKELQKQSLENFTSRSSAPSNPAYIIFTSGTTGKPKGVLVEHSSVAKLRDSLVGRYFGDTNGSHAVLFLSNYVFDFSLEQLCLSIFSGNKLVIPPEEGLTHEFFYAVAEAEKLSYISGTPSTLQQIQLSRLNHLQMVTAAGEEFHSSHYDSMRGQFKGPINNAYGITETSVYNIVTTFDADMPFTKALCEELPGTLAYVLNDNLQRVPPNAVGELYIGGECLSLGYLNQKALTEERFIPNPFTCDAEQRLYKTGDMVRSLGSRGIEFIGRRDQQVKLRGFRIELSEIRDAVLSSSGVKEAVVFPRYDETKSSAGNVTALVCCYVAEDRTECPSTYIREQLSSVLPQFMIPSQIHCIEGSFPVTVNGKLDMAKLSELGDTQELEPFSNPRNTVEVSLCQLWASSLGLDQCGIDDDLFARGGDSISSLQLVGDIHRTLGQKVTIKDIFLHRTVRAICDNVLSLEESNGALPELRADQGLVEGSAPLLPIQHWFLEKPLKKPGFWNHCFTVRTPSLVMGKLRESLNLLHERHDVLRLKLAKVDGNLAQTFPLECNKPELTTLDVTNFESMVEIEEALSSFQSTFNIDEGPMYAVAYLHGYPDGSARVWFALHHLIVDTVSWNIIRSDLQSLYEGASLGPKTSSVQQWAIAVDEYAASAEEVAHWDKTRKSAVQSAQSLPIQPGGLLKCENKLSAAITAILLQTSCSRLGIGMHEIALVAVGTALQSCTGNGPTVVTVEGHGREESVDSSLDVSRTVGWFTSMYPLELPTIRDPISGALDIKKSVGQVPNNGVGYGPLHGYLDGSLPGVSFNYLGVMDQAQARPGDWTLTAGDGEPSQGLCTALDDSQASSSMVDVTMFVLNGQLTTQISSTWGFGAAHGLFRTIQDTLETIAEKTAAEDFVAPLPTNEETQYEPYFLFEGDSRRGQPLFLLPPGEGGAESYFHNIVKGLPGRNLVVFNNYYRHKRESQTIEGLADYYLSHIRSIQPEGPYDLLGWSFGGILALEIAERLASSGQRISTLALIDPYFDVPGASSAIEQHDSQILDTIYHAYHPHPDKFRAVEALTGRIILFKAAQVNEGYGNPPQRRLYEWYAASSMNNLDAYVSSTAVQVLPLNGTHFTWVHDTEQVHSMCEILEQCEVKP</sequence>
<accession>Q9C1G0</accession>
<dbReference type="PANTHER" id="PTHR45527:SF1">
    <property type="entry name" value="FATTY ACID SYNTHASE"/>
    <property type="match status" value="1"/>
</dbReference>
<dbReference type="InterPro" id="IPR036736">
    <property type="entry name" value="ACP-like_sf"/>
</dbReference>
<keyword evidence="1" id="KW-0596">Phosphopantetheine</keyword>
<name>Q9C1G0_9HYPO</name>
<dbReference type="NCBIfam" id="TIGR01733">
    <property type="entry name" value="AA-adenyl-dom"/>
    <property type="match status" value="3"/>
</dbReference>
<dbReference type="Gene3D" id="2.30.38.10">
    <property type="entry name" value="Luciferase, Domain 3"/>
    <property type="match status" value="2"/>
</dbReference>
<dbReference type="PROSITE" id="PS00012">
    <property type="entry name" value="PHOSPHOPANTETHEINE"/>
    <property type="match status" value="2"/>
</dbReference>
<dbReference type="Gene3D" id="3.40.50.12780">
    <property type="entry name" value="N-terminal domain of ligase-like"/>
    <property type="match status" value="1"/>
</dbReference>
<dbReference type="Gene3D" id="3.30.559.10">
    <property type="entry name" value="Chloramphenicol acetyltransferase-like domain"/>
    <property type="match status" value="3"/>
</dbReference>
<dbReference type="Pfam" id="PF00668">
    <property type="entry name" value="Condensation"/>
    <property type="match status" value="3"/>
</dbReference>
<feature type="domain" description="Carrier" evidence="4">
    <location>
        <begin position="1912"/>
        <end position="1989"/>
    </location>
</feature>
<dbReference type="InterPro" id="IPR023213">
    <property type="entry name" value="CAT-like_dom_sf"/>
</dbReference>